<feature type="domain" description="VHS" evidence="13">
    <location>
        <begin position="21"/>
        <end position="151"/>
    </location>
</feature>
<feature type="compositionally biased region" description="Basic and acidic residues" evidence="11">
    <location>
        <begin position="241"/>
        <end position="256"/>
    </location>
</feature>
<keyword evidence="7 10" id="KW-0863">Zinc-finger</keyword>
<dbReference type="Gene3D" id="1.25.40.90">
    <property type="match status" value="1"/>
</dbReference>
<dbReference type="SUPFAM" id="SSF57903">
    <property type="entry name" value="FYVE/PHD zinc finger"/>
    <property type="match status" value="1"/>
</dbReference>
<dbReference type="GO" id="GO:0010008">
    <property type="term" value="C:endosome membrane"/>
    <property type="evidence" value="ECO:0007669"/>
    <property type="project" value="UniProtKB-SubCell"/>
</dbReference>
<dbReference type="GO" id="GO:0043130">
    <property type="term" value="F:ubiquitin binding"/>
    <property type="evidence" value="ECO:0007669"/>
    <property type="project" value="InterPro"/>
</dbReference>
<evidence type="ECO:0000256" key="7">
    <source>
        <dbReference type="ARBA" id="ARBA00022771"/>
    </source>
</evidence>
<gene>
    <name evidence="14" type="ORF">PMKS-004088</name>
</gene>
<feature type="region of interest" description="Disordered" evidence="11">
    <location>
        <begin position="232"/>
        <end position="256"/>
    </location>
</feature>
<dbReference type="Pfam" id="PF02809">
    <property type="entry name" value="UIM"/>
    <property type="match status" value="2"/>
</dbReference>
<evidence type="ECO:0000256" key="2">
    <source>
        <dbReference type="ARBA" id="ARBA00008597"/>
    </source>
</evidence>
<evidence type="ECO:0000313" key="14">
    <source>
        <dbReference type="EMBL" id="GAV30574.1"/>
    </source>
</evidence>
<feature type="domain" description="FYVE-type" evidence="12">
    <location>
        <begin position="170"/>
        <end position="230"/>
    </location>
</feature>
<comment type="subcellular location">
    <subcellularLocation>
        <location evidence="1">Endosome membrane</location>
        <topology evidence="1">Peripheral membrane protein</topology>
        <orientation evidence="1">Cytoplasmic side</orientation>
    </subcellularLocation>
</comment>
<dbReference type="GO" id="GO:0043328">
    <property type="term" value="P:protein transport to vacuole involved in ubiquitin-dependent protein catabolic process via the multivesicular body sorting pathway"/>
    <property type="evidence" value="ECO:0007669"/>
    <property type="project" value="TreeGrafter"/>
</dbReference>
<dbReference type="SMART" id="SM00064">
    <property type="entry name" value="FYVE"/>
    <property type="match status" value="1"/>
</dbReference>
<name>A0A1Q2YM15_9ASCO</name>
<keyword evidence="9" id="KW-0472">Membrane</keyword>
<comment type="caution">
    <text evidence="14">The sequence shown here is derived from an EMBL/GenBank/DDBJ whole genome shotgun (WGS) entry which is preliminary data.</text>
</comment>
<dbReference type="InterPro" id="IPR003903">
    <property type="entry name" value="UIM_dom"/>
</dbReference>
<dbReference type="Pfam" id="PF01363">
    <property type="entry name" value="FYVE"/>
    <property type="match status" value="1"/>
</dbReference>
<dbReference type="PANTHER" id="PTHR47794">
    <property type="entry name" value="VACUOLAR PROTEIN SORTING-ASSOCIATED PROTEIN 27"/>
    <property type="match status" value="1"/>
</dbReference>
<dbReference type="GO" id="GO:0006623">
    <property type="term" value="P:protein targeting to vacuole"/>
    <property type="evidence" value="ECO:0007669"/>
    <property type="project" value="TreeGrafter"/>
</dbReference>
<proteinExistence type="inferred from homology"/>
<keyword evidence="4" id="KW-0479">Metal-binding</keyword>
<dbReference type="InterPro" id="IPR017455">
    <property type="entry name" value="Znf_FYVE-rel"/>
</dbReference>
<evidence type="ECO:0000259" key="12">
    <source>
        <dbReference type="PROSITE" id="PS50178"/>
    </source>
</evidence>
<dbReference type="PANTHER" id="PTHR47794:SF1">
    <property type="entry name" value="VACUOLAR PROTEIN SORTING-ASSOCIATED PROTEIN 27"/>
    <property type="match status" value="1"/>
</dbReference>
<dbReference type="InterPro" id="IPR000306">
    <property type="entry name" value="Znf_FYVE"/>
</dbReference>
<keyword evidence="5" id="KW-0677">Repeat</keyword>
<reference evidence="14 15" key="1">
    <citation type="submission" date="2016-08" db="EMBL/GenBank/DDBJ databases">
        <title>Whole genome shotgun sequence of Pichia membranifaciens KS47-1.</title>
        <authorList>
            <person name="Konishi M."/>
            <person name="Ishida M."/>
            <person name="Arakawa T."/>
            <person name="Kato Y."/>
            <person name="Horiuchi J."/>
        </authorList>
    </citation>
    <scope>NUCLEOTIDE SEQUENCE [LARGE SCALE GENOMIC DNA]</scope>
    <source>
        <strain evidence="14 15">KS47-1</strain>
    </source>
</reference>
<evidence type="ECO:0000256" key="8">
    <source>
        <dbReference type="ARBA" id="ARBA00022833"/>
    </source>
</evidence>
<dbReference type="OrthoDB" id="957735at2759"/>
<evidence type="ECO:0000256" key="4">
    <source>
        <dbReference type="ARBA" id="ARBA00022723"/>
    </source>
</evidence>
<dbReference type="InterPro" id="IPR002014">
    <property type="entry name" value="VHS_dom"/>
</dbReference>
<dbReference type="GO" id="GO:0008270">
    <property type="term" value="F:zinc ion binding"/>
    <property type="evidence" value="ECO:0007669"/>
    <property type="project" value="UniProtKB-KW"/>
</dbReference>
<evidence type="ECO:0000256" key="11">
    <source>
        <dbReference type="SAM" id="MobiDB-lite"/>
    </source>
</evidence>
<dbReference type="Pfam" id="PF00790">
    <property type="entry name" value="VHS"/>
    <property type="match status" value="1"/>
</dbReference>
<dbReference type="SMART" id="SM00726">
    <property type="entry name" value="UIM"/>
    <property type="match status" value="2"/>
</dbReference>
<protein>
    <recommendedName>
        <fullName evidence="3">Vacuolar protein sorting-associated protein 27</fullName>
    </recommendedName>
</protein>
<keyword evidence="6" id="KW-0967">Endosome</keyword>
<dbReference type="InterPro" id="IPR008942">
    <property type="entry name" value="ENTH_VHS"/>
</dbReference>
<dbReference type="SUPFAM" id="SSF48464">
    <property type="entry name" value="ENTH/VHS domain"/>
    <property type="match status" value="1"/>
</dbReference>
<dbReference type="PROSITE" id="PS50178">
    <property type="entry name" value="ZF_FYVE"/>
    <property type="match status" value="1"/>
</dbReference>
<organism evidence="14 15">
    <name type="scientific">Pichia membranifaciens</name>
    <dbReference type="NCBI Taxonomy" id="4926"/>
    <lineage>
        <taxon>Eukaryota</taxon>
        <taxon>Fungi</taxon>
        <taxon>Dikarya</taxon>
        <taxon>Ascomycota</taxon>
        <taxon>Saccharomycotina</taxon>
        <taxon>Pichiomycetes</taxon>
        <taxon>Pichiales</taxon>
        <taxon>Pichiaceae</taxon>
        <taxon>Pichia</taxon>
    </lineage>
</organism>
<dbReference type="SMART" id="SM00288">
    <property type="entry name" value="VHS"/>
    <property type="match status" value="1"/>
</dbReference>
<dbReference type="EMBL" id="BDGI01000188">
    <property type="protein sequence ID" value="GAV30574.1"/>
    <property type="molecule type" value="Genomic_DNA"/>
</dbReference>
<keyword evidence="8" id="KW-0862">Zinc</keyword>
<feature type="compositionally biased region" description="Basic and acidic residues" evidence="11">
    <location>
        <begin position="318"/>
        <end position="332"/>
    </location>
</feature>
<evidence type="ECO:0000256" key="10">
    <source>
        <dbReference type="PROSITE-ProRule" id="PRU00091"/>
    </source>
</evidence>
<evidence type="ECO:0000256" key="5">
    <source>
        <dbReference type="ARBA" id="ARBA00022737"/>
    </source>
</evidence>
<dbReference type="InterPro" id="IPR011011">
    <property type="entry name" value="Znf_FYVE_PHD"/>
</dbReference>
<evidence type="ECO:0000313" key="15">
    <source>
        <dbReference type="Proteomes" id="UP000186136"/>
    </source>
</evidence>
<accession>A0A1Q2YM15</accession>
<dbReference type="AlphaFoldDB" id="A0A1Q2YM15"/>
<evidence type="ECO:0000256" key="9">
    <source>
        <dbReference type="ARBA" id="ARBA00023136"/>
    </source>
</evidence>
<comment type="similarity">
    <text evidence="2">Belongs to the VPS27 family.</text>
</comment>
<feature type="compositionally biased region" description="Low complexity" evidence="11">
    <location>
        <begin position="350"/>
        <end position="398"/>
    </location>
</feature>
<dbReference type="Proteomes" id="UP000186136">
    <property type="component" value="Unassembled WGS sequence"/>
</dbReference>
<dbReference type="Gene3D" id="6.10.140.100">
    <property type="match status" value="1"/>
</dbReference>
<sequence length="696" mass="78488">MSWFGTAKYPQFEEKIRDATSESIPNGEIDFATALEVSDMIRSKQVPPKESMRSLKRRFMEAENVNMQKSAFKLIDFCIKNGGEHFINEIASKEFMDPLVTQLKDKTINEGLKSYLLENIQTWSIMVSKDPKFDYINKTYRKLQDDGFEFPMISDVIDSTMIDSKVAPEWQDSDACMMCSKMFTFINRKHHCRSCGGVFCAQHSSKSIELPELGINIPVRVCDNCYTDQKAKKKKNKRNKRQSDSKSLDSKSVVEDTDDEIKRAIELSLKETATKNSGGKTSSVNATVTQDEEDDDDEAMKAAIAASLQDLNNNSSNRSDKLETIKEPKAPKDSSTGLYSNLMSDRQYVTTTSTPSFQQTTQERPPISYSQQPQQFQAQQPQIQLQHQHQSKPQLQPQHPNLYEQHQDEISMTSNLNTIRGTDEKNVVDFIQLLDKLKGDPSRVDPRIIQFHSDLVLLHPKIGAAIANEHSEIEKFQSLYSKLFAISRLYDGILQSRLEQEQDMLKSQHTSLDPPAIYGSGPYQQHIPPQLNQPVQYLLPQSTFSQHPQVHQLQAYQSQSGPVQIGQFPTHNIVNSSHGISPQATYTSQSTHFTIPSTYPIPPLSGPNMHTQQPPQIVPSSPYPHNVSTEGTPNLKDFAEEKLPSLEHLRYASLPETVSGGPPTTDQGEPEVIEANTHHAATQLQKEPEIVNLIDL</sequence>
<evidence type="ECO:0000256" key="6">
    <source>
        <dbReference type="ARBA" id="ARBA00022753"/>
    </source>
</evidence>
<keyword evidence="15" id="KW-1185">Reference proteome</keyword>
<dbReference type="Gene3D" id="3.30.40.10">
    <property type="entry name" value="Zinc/RING finger domain, C3HC4 (zinc finger)"/>
    <property type="match status" value="1"/>
</dbReference>
<feature type="region of interest" description="Disordered" evidence="11">
    <location>
        <begin position="273"/>
        <end position="398"/>
    </location>
</feature>
<evidence type="ECO:0000259" key="13">
    <source>
        <dbReference type="PROSITE" id="PS50179"/>
    </source>
</evidence>
<feature type="compositionally biased region" description="Polar residues" evidence="11">
    <location>
        <begin position="333"/>
        <end position="349"/>
    </location>
</feature>
<evidence type="ECO:0000256" key="3">
    <source>
        <dbReference type="ARBA" id="ARBA00017753"/>
    </source>
</evidence>
<dbReference type="CDD" id="cd16979">
    <property type="entry name" value="VHS_Vps27"/>
    <property type="match status" value="1"/>
</dbReference>
<dbReference type="GO" id="GO:0033565">
    <property type="term" value="C:ESCRT-0 complex"/>
    <property type="evidence" value="ECO:0007669"/>
    <property type="project" value="TreeGrafter"/>
</dbReference>
<feature type="compositionally biased region" description="Polar residues" evidence="11">
    <location>
        <begin position="274"/>
        <end position="289"/>
    </location>
</feature>
<dbReference type="PROSITE" id="PS50179">
    <property type="entry name" value="VHS"/>
    <property type="match status" value="1"/>
</dbReference>
<dbReference type="GO" id="GO:0032266">
    <property type="term" value="F:phosphatidylinositol-3-phosphate binding"/>
    <property type="evidence" value="ECO:0007669"/>
    <property type="project" value="UniProtKB-ARBA"/>
</dbReference>
<dbReference type="InterPro" id="IPR013083">
    <property type="entry name" value="Znf_RING/FYVE/PHD"/>
</dbReference>
<dbReference type="Gene3D" id="1.20.5.1940">
    <property type="match status" value="1"/>
</dbReference>
<evidence type="ECO:0000256" key="1">
    <source>
        <dbReference type="ARBA" id="ARBA00004125"/>
    </source>
</evidence>